<protein>
    <submittedName>
        <fullName evidence="5">Glutathione-dependent formaldehyde-GFA family</fullName>
    </submittedName>
</protein>
<proteinExistence type="inferred from homology"/>
<dbReference type="GO" id="GO:0016846">
    <property type="term" value="F:carbon-sulfur lyase activity"/>
    <property type="evidence" value="ECO:0007669"/>
    <property type="project" value="InterPro"/>
</dbReference>
<evidence type="ECO:0000256" key="3">
    <source>
        <dbReference type="ARBA" id="ARBA00022833"/>
    </source>
</evidence>
<comment type="similarity">
    <text evidence="1">Belongs to the Gfa family.</text>
</comment>
<dbReference type="STRING" id="2282107.A0A286UX26"/>
<dbReference type="OrthoDB" id="3264588at2759"/>
<dbReference type="GO" id="GO:0046872">
    <property type="term" value="F:metal ion binding"/>
    <property type="evidence" value="ECO:0007669"/>
    <property type="project" value="UniProtKB-KW"/>
</dbReference>
<feature type="domain" description="CENP-V/GFA" evidence="4">
    <location>
        <begin position="25"/>
        <end position="137"/>
    </location>
</feature>
<dbReference type="InterPro" id="IPR006913">
    <property type="entry name" value="CENP-V/GFA"/>
</dbReference>
<keyword evidence="3" id="KW-0862">Zinc</keyword>
<sequence>MQTVYDAVETPPFQAWPEGAEILKHVGGCHCGKFRFEFEHPSLEVRPPVDCNCSLCTKRGELHLYGDESRFTLTKGSWDEFSAYEWGKKRVKKLFCPICGCSVLWKGMGKVGINARTLDNFESSKIDTRLFDGKKRL</sequence>
<accession>A0A286UX26</accession>
<keyword evidence="6" id="KW-1185">Reference proteome</keyword>
<gene>
    <name evidence="5" type="ORF">PNOK_0122100</name>
</gene>
<comment type="caution">
    <text evidence="5">The sequence shown here is derived from an EMBL/GenBank/DDBJ whole genome shotgun (WGS) entry which is preliminary data.</text>
</comment>
<evidence type="ECO:0000313" key="5">
    <source>
        <dbReference type="EMBL" id="PAV24153.1"/>
    </source>
</evidence>
<dbReference type="Gene3D" id="2.170.150.70">
    <property type="match status" value="1"/>
</dbReference>
<dbReference type="AlphaFoldDB" id="A0A286UX26"/>
<dbReference type="PROSITE" id="PS51891">
    <property type="entry name" value="CENP_V_GFA"/>
    <property type="match status" value="1"/>
</dbReference>
<keyword evidence="2" id="KW-0479">Metal-binding</keyword>
<organism evidence="5 6">
    <name type="scientific">Pyrrhoderma noxium</name>
    <dbReference type="NCBI Taxonomy" id="2282107"/>
    <lineage>
        <taxon>Eukaryota</taxon>
        <taxon>Fungi</taxon>
        <taxon>Dikarya</taxon>
        <taxon>Basidiomycota</taxon>
        <taxon>Agaricomycotina</taxon>
        <taxon>Agaricomycetes</taxon>
        <taxon>Hymenochaetales</taxon>
        <taxon>Hymenochaetaceae</taxon>
        <taxon>Pyrrhoderma</taxon>
    </lineage>
</organism>
<dbReference type="PANTHER" id="PTHR28620:SF1">
    <property type="entry name" value="CENP-V_GFA DOMAIN-CONTAINING PROTEIN"/>
    <property type="match status" value="1"/>
</dbReference>
<dbReference type="EMBL" id="NBII01000001">
    <property type="protein sequence ID" value="PAV24153.1"/>
    <property type="molecule type" value="Genomic_DNA"/>
</dbReference>
<dbReference type="InParanoid" id="A0A286UX26"/>
<dbReference type="SUPFAM" id="SSF51316">
    <property type="entry name" value="Mss4-like"/>
    <property type="match status" value="1"/>
</dbReference>
<evidence type="ECO:0000256" key="1">
    <source>
        <dbReference type="ARBA" id="ARBA00005495"/>
    </source>
</evidence>
<evidence type="ECO:0000259" key="4">
    <source>
        <dbReference type="PROSITE" id="PS51891"/>
    </source>
</evidence>
<reference evidence="5 6" key="1">
    <citation type="journal article" date="2017" name="Mol. Ecol.">
        <title>Comparative and population genomic landscape of Phellinus noxius: A hypervariable fungus causing root rot in trees.</title>
        <authorList>
            <person name="Chung C.L."/>
            <person name="Lee T.J."/>
            <person name="Akiba M."/>
            <person name="Lee H.H."/>
            <person name="Kuo T.H."/>
            <person name="Liu D."/>
            <person name="Ke H.M."/>
            <person name="Yokoi T."/>
            <person name="Roa M.B."/>
            <person name="Lu M.J."/>
            <person name="Chang Y.Y."/>
            <person name="Ann P.J."/>
            <person name="Tsai J.N."/>
            <person name="Chen C.Y."/>
            <person name="Tzean S.S."/>
            <person name="Ota Y."/>
            <person name="Hattori T."/>
            <person name="Sahashi N."/>
            <person name="Liou R.F."/>
            <person name="Kikuchi T."/>
            <person name="Tsai I.J."/>
        </authorList>
    </citation>
    <scope>NUCLEOTIDE SEQUENCE [LARGE SCALE GENOMIC DNA]</scope>
    <source>
        <strain evidence="5 6">FFPRI411160</strain>
    </source>
</reference>
<evidence type="ECO:0000313" key="6">
    <source>
        <dbReference type="Proteomes" id="UP000217199"/>
    </source>
</evidence>
<dbReference type="PANTHER" id="PTHR28620">
    <property type="entry name" value="CENTROMERE PROTEIN V"/>
    <property type="match status" value="1"/>
</dbReference>
<dbReference type="Proteomes" id="UP000217199">
    <property type="component" value="Unassembled WGS sequence"/>
</dbReference>
<dbReference type="InterPro" id="IPR052355">
    <property type="entry name" value="CENP-V-like"/>
</dbReference>
<dbReference type="Pfam" id="PF04828">
    <property type="entry name" value="GFA"/>
    <property type="match status" value="1"/>
</dbReference>
<name>A0A286UX26_9AGAM</name>
<evidence type="ECO:0000256" key="2">
    <source>
        <dbReference type="ARBA" id="ARBA00022723"/>
    </source>
</evidence>
<dbReference type="InterPro" id="IPR011057">
    <property type="entry name" value="Mss4-like_sf"/>
</dbReference>